<dbReference type="Proteomes" id="UP000289555">
    <property type="component" value="Chromosome"/>
</dbReference>
<feature type="region of interest" description="Disordered" evidence="4">
    <location>
        <begin position="1"/>
        <end position="25"/>
    </location>
</feature>
<accession>A0ABN5WPQ2</accession>
<dbReference type="EMBL" id="AP019416">
    <property type="protein sequence ID" value="BBI48956.1"/>
    <property type="molecule type" value="Genomic_DNA"/>
</dbReference>
<protein>
    <submittedName>
        <fullName evidence="5">Uncharacterized protein</fullName>
    </submittedName>
</protein>
<proteinExistence type="predicted"/>
<keyword evidence="2" id="KW-0472">Membrane</keyword>
<evidence type="ECO:0000256" key="3">
    <source>
        <dbReference type="ARBA" id="ARBA00023237"/>
    </source>
</evidence>
<name>A0ABN5WPQ2_9GAMM</name>
<organism evidence="5 6">
    <name type="scientific">Vreelandella olivaria</name>
    <dbReference type="NCBI Taxonomy" id="390919"/>
    <lineage>
        <taxon>Bacteria</taxon>
        <taxon>Pseudomonadati</taxon>
        <taxon>Pseudomonadota</taxon>
        <taxon>Gammaproteobacteria</taxon>
        <taxon>Oceanospirillales</taxon>
        <taxon>Halomonadaceae</taxon>
        <taxon>Vreelandella</taxon>
    </lineage>
</organism>
<gene>
    <name evidence="5" type="ORF">HORIV_13770</name>
</gene>
<keyword evidence="6" id="KW-1185">Reference proteome</keyword>
<evidence type="ECO:0000256" key="2">
    <source>
        <dbReference type="ARBA" id="ARBA00023136"/>
    </source>
</evidence>
<evidence type="ECO:0000256" key="4">
    <source>
        <dbReference type="SAM" id="MobiDB-lite"/>
    </source>
</evidence>
<dbReference type="SUPFAM" id="SSF56935">
    <property type="entry name" value="Porins"/>
    <property type="match status" value="1"/>
</dbReference>
<sequence length="158" mass="16778">MIDITTADGRDNPGSSVRTEVGSDGYRKAVVQTGGAQGDWSHHVSFSALNVDGYRDQSSTEKYLLNAKLRRELGSDRALTAIINLLENPRSEDPGALNAREVASGRDQAAPNALAMDAGQNVDQQLLGLQYEDLSAGPGELYLKALSPSAILSSSCPM</sequence>
<dbReference type="InterPro" id="IPR036942">
    <property type="entry name" value="Beta-barrel_TonB_sf"/>
</dbReference>
<dbReference type="Gene3D" id="2.40.170.20">
    <property type="entry name" value="TonB-dependent receptor, beta-barrel domain"/>
    <property type="match status" value="1"/>
</dbReference>
<evidence type="ECO:0000313" key="6">
    <source>
        <dbReference type="Proteomes" id="UP000289555"/>
    </source>
</evidence>
<reference evidence="6" key="1">
    <citation type="journal article" date="2019" name="Microbiol. Resour. Announc.">
        <title>Complete Genome Sequence of Halomonas olivaria, a Moderately Halophilic Bacterium Isolated from Olive Processing Effluents, Obtained by Nanopore Sequencing.</title>
        <authorList>
            <person name="Nagata S."/>
            <person name="Ii K.M."/>
            <person name="Tsukimi T."/>
            <person name="Miura M.C."/>
            <person name="Galipon J."/>
            <person name="Arakawa K."/>
        </authorList>
    </citation>
    <scope>NUCLEOTIDE SEQUENCE [LARGE SCALE GENOMIC DNA]</scope>
    <source>
        <strain evidence="6">TYRC17</strain>
    </source>
</reference>
<comment type="subcellular location">
    <subcellularLocation>
        <location evidence="1">Cell outer membrane</location>
    </subcellularLocation>
</comment>
<evidence type="ECO:0000256" key="1">
    <source>
        <dbReference type="ARBA" id="ARBA00004442"/>
    </source>
</evidence>
<evidence type="ECO:0000313" key="5">
    <source>
        <dbReference type="EMBL" id="BBI48956.1"/>
    </source>
</evidence>
<keyword evidence="3" id="KW-0998">Cell outer membrane</keyword>